<sequence length="814" mass="90409">MSPQRGHPAHDAQTSRSSSRRSGATRVRRGANGSACDQCRKRKIRCTGETPACARCIRLNKECRYAEGSSSAIAQTASYLEELQNQIRDLEARRSALRSLSPLNTARETVLPSDGGHHIDDARVHQHDQSYNRNHYQHAMSMNISHVESQERYRPTADMSNRSAELTRQTTTSSPTVSWDHHEPLRTQTHVPTSYSTTHSQNQHIDSTLNRGSQPTSPPLTTAQPTTTLDSDGPSPRYEAISTTYPKPHDRPLPSNDQILLDLPTDLGVVSILEQSSSTQIPLSSRITSLIRINRDILPPAENVWFLIAHFEDFISAAFPIFHIPTLRVWVDNVCFKGEPVEAEIACSVLLVLAVSATSLARGSPCEYLKNRAASLWEYGQKFLPPVFLPPIDEQRGLLRVQVMLIRLQYVLYNPNAGNVWGLSGAAVRASVDLGLHHESRLRGNSRTAIETDIRRRVFWIAYSCDRDLGMALGRPPAIQDEWVTAEFPSDLDDSLITIDGLLPGPPSPAKQTAIHLFRIRKLQSSIIFRLYASGQTVRNPTNEWLTDIQHLIEEWNDQKPRGRGFCSDEWLLLCYHQTTTLLHRPCPGNPTPSRDSLGKVLQGSSATMRLYKEVYRNGRISFGWLSMYHLFISGVTYLNSLWQGYRNGWRLVPSYIDALLDMQVCTSVMEGLAALTPGTVSIRNTWEAVSERMIRQLSSHAPWDLLSRPSSPNGPNNHSSHIDSSIPLSDSSETWQAARGEGANSAMSMPNDNSGGSGTLGGGGNAMNGLMGMENPFDPFLLHPLGELSNDDWARAVASVFGPMDSTAELPFN</sequence>
<evidence type="ECO:0000256" key="4">
    <source>
        <dbReference type="ARBA" id="ARBA00023015"/>
    </source>
</evidence>
<proteinExistence type="predicted"/>
<feature type="domain" description="Zn(2)-C6 fungal-type" evidence="10">
    <location>
        <begin position="35"/>
        <end position="65"/>
    </location>
</feature>
<dbReference type="GO" id="GO:0043565">
    <property type="term" value="F:sequence-specific DNA binding"/>
    <property type="evidence" value="ECO:0000318"/>
    <property type="project" value="GO_Central"/>
</dbReference>
<feature type="compositionally biased region" description="Polar residues" evidence="9">
    <location>
        <begin position="158"/>
        <end position="177"/>
    </location>
</feature>
<dbReference type="VEuPathDB" id="FungiDB:CNA00230"/>
<dbReference type="PaxDb" id="214684-Q5KQ72"/>
<dbReference type="Pfam" id="PF04082">
    <property type="entry name" value="Fungal_trans"/>
    <property type="match status" value="1"/>
</dbReference>
<dbReference type="CDD" id="cd00067">
    <property type="entry name" value="GAL4"/>
    <property type="match status" value="1"/>
</dbReference>
<accession>Q5KQ72</accession>
<dbReference type="GO" id="GO:0006351">
    <property type="term" value="P:DNA-templated transcription"/>
    <property type="evidence" value="ECO:0007669"/>
    <property type="project" value="InterPro"/>
</dbReference>
<dbReference type="InterPro" id="IPR007219">
    <property type="entry name" value="XnlR_reg_dom"/>
</dbReference>
<dbReference type="GO" id="GO:0008270">
    <property type="term" value="F:zinc ion binding"/>
    <property type="evidence" value="ECO:0007669"/>
    <property type="project" value="InterPro"/>
</dbReference>
<evidence type="ECO:0000256" key="3">
    <source>
        <dbReference type="ARBA" id="ARBA00022833"/>
    </source>
</evidence>
<evidence type="ECO:0000259" key="10">
    <source>
        <dbReference type="PROSITE" id="PS50048"/>
    </source>
</evidence>
<feature type="region of interest" description="Disordered" evidence="9">
    <location>
        <begin position="706"/>
        <end position="764"/>
    </location>
</feature>
<feature type="region of interest" description="Disordered" evidence="9">
    <location>
        <begin position="1"/>
        <end position="32"/>
    </location>
</feature>
<organism evidence="11 12">
    <name type="scientific">Cryptococcus deneoformans (strain JEC21 / ATCC MYA-565)</name>
    <name type="common">Cryptococcus neoformans var. neoformans serotype D</name>
    <dbReference type="NCBI Taxonomy" id="214684"/>
    <lineage>
        <taxon>Eukaryota</taxon>
        <taxon>Fungi</taxon>
        <taxon>Dikarya</taxon>
        <taxon>Basidiomycota</taxon>
        <taxon>Agaricomycotina</taxon>
        <taxon>Tremellomycetes</taxon>
        <taxon>Tremellales</taxon>
        <taxon>Cryptococcaceae</taxon>
        <taxon>Cryptococcus</taxon>
        <taxon>Cryptococcus neoformans species complex</taxon>
    </lineage>
</organism>
<evidence type="ECO:0000256" key="7">
    <source>
        <dbReference type="ARBA" id="ARBA00023242"/>
    </source>
</evidence>
<dbReference type="GeneID" id="3253942"/>
<dbReference type="InterPro" id="IPR036864">
    <property type="entry name" value="Zn2-C6_fun-type_DNA-bd_sf"/>
</dbReference>
<keyword evidence="4" id="KW-0805">Transcription regulation</keyword>
<evidence type="ECO:0000256" key="1">
    <source>
        <dbReference type="ARBA" id="ARBA00004123"/>
    </source>
</evidence>
<name>Q5KQ72_CRYD1</name>
<evidence type="ECO:0000256" key="2">
    <source>
        <dbReference type="ARBA" id="ARBA00022723"/>
    </source>
</evidence>
<feature type="compositionally biased region" description="Low complexity" evidence="9">
    <location>
        <begin position="14"/>
        <end position="25"/>
    </location>
</feature>
<evidence type="ECO:0000313" key="12">
    <source>
        <dbReference type="Proteomes" id="UP000002149"/>
    </source>
</evidence>
<keyword evidence="6" id="KW-0804">Transcription</keyword>
<dbReference type="SMART" id="SM00066">
    <property type="entry name" value="GAL4"/>
    <property type="match status" value="1"/>
</dbReference>
<evidence type="ECO:0000256" key="6">
    <source>
        <dbReference type="ARBA" id="ARBA00023163"/>
    </source>
</evidence>
<keyword evidence="2" id="KW-0479">Metal-binding</keyword>
<feature type="compositionally biased region" description="Low complexity" evidence="9">
    <location>
        <begin position="213"/>
        <end position="229"/>
    </location>
</feature>
<dbReference type="Proteomes" id="UP000002149">
    <property type="component" value="Chromosome 1"/>
</dbReference>
<feature type="compositionally biased region" description="Polar residues" evidence="9">
    <location>
        <begin position="723"/>
        <end position="736"/>
    </location>
</feature>
<evidence type="ECO:0000256" key="5">
    <source>
        <dbReference type="ARBA" id="ARBA00023125"/>
    </source>
</evidence>
<keyword evidence="7" id="KW-0539">Nucleus</keyword>
<dbReference type="HOGENOM" id="CLU_818950_0_0_1"/>
<feature type="compositionally biased region" description="Low complexity" evidence="9">
    <location>
        <begin position="708"/>
        <end position="720"/>
    </location>
</feature>
<dbReference type="GO" id="GO:0045944">
    <property type="term" value="P:positive regulation of transcription by RNA polymerase II"/>
    <property type="evidence" value="ECO:0000318"/>
    <property type="project" value="GO_Central"/>
</dbReference>
<dbReference type="PANTHER" id="PTHR47782:SF1">
    <property type="entry name" value="PYRIMIDINE PATHWAY REGULATORY PROTEIN 1"/>
    <property type="match status" value="1"/>
</dbReference>
<dbReference type="Gene3D" id="4.10.240.10">
    <property type="entry name" value="Zn(2)-C6 fungal-type DNA-binding domain"/>
    <property type="match status" value="1"/>
</dbReference>
<dbReference type="InterPro" id="IPR001138">
    <property type="entry name" value="Zn2Cys6_DnaBD"/>
</dbReference>
<dbReference type="SMART" id="SM00906">
    <property type="entry name" value="Fungal_trans"/>
    <property type="match status" value="1"/>
</dbReference>
<dbReference type="InterPro" id="IPR052202">
    <property type="entry name" value="Yeast_MetPath_Reg"/>
</dbReference>
<dbReference type="CDD" id="cd12148">
    <property type="entry name" value="fungal_TF_MHR"/>
    <property type="match status" value="1"/>
</dbReference>
<dbReference type="EMBL" id="AE017341">
    <property type="protein sequence ID" value="AAW40639.2"/>
    <property type="molecule type" value="Genomic_DNA"/>
</dbReference>
<dbReference type="GO" id="GO:0000981">
    <property type="term" value="F:DNA-binding transcription factor activity, RNA polymerase II-specific"/>
    <property type="evidence" value="ECO:0000318"/>
    <property type="project" value="GO_Central"/>
</dbReference>
<keyword evidence="12" id="KW-1185">Reference proteome</keyword>
<dbReference type="OrthoDB" id="3364175at2759"/>
<protein>
    <submittedName>
        <fullName evidence="11">Expressed protein</fullName>
    </submittedName>
</protein>
<keyword evidence="3" id="KW-0862">Zinc</keyword>
<dbReference type="KEGG" id="cne:CNA00230"/>
<dbReference type="RefSeq" id="XP_024511814.1">
    <property type="nucleotide sequence ID" value="XM_024656136.1"/>
</dbReference>
<dbReference type="AlphaFoldDB" id="Q5KQ72"/>
<dbReference type="Pfam" id="PF00172">
    <property type="entry name" value="Zn_clus"/>
    <property type="match status" value="1"/>
</dbReference>
<feature type="region of interest" description="Disordered" evidence="9">
    <location>
        <begin position="148"/>
        <end position="253"/>
    </location>
</feature>
<evidence type="ECO:0000313" key="11">
    <source>
        <dbReference type="EMBL" id="AAW40639.2"/>
    </source>
</evidence>
<gene>
    <name evidence="11" type="ordered locus">CNA00230</name>
</gene>
<feature type="compositionally biased region" description="Polar residues" evidence="9">
    <location>
        <begin position="186"/>
        <end position="212"/>
    </location>
</feature>
<dbReference type="PROSITE" id="PS00463">
    <property type="entry name" value="ZN2_CY6_FUNGAL_1"/>
    <property type="match status" value="1"/>
</dbReference>
<dbReference type="InParanoid" id="Q5KQ72"/>
<keyword evidence="5" id="KW-0238">DNA-binding</keyword>
<evidence type="ECO:0000256" key="8">
    <source>
        <dbReference type="SAM" id="Coils"/>
    </source>
</evidence>
<dbReference type="STRING" id="214684.Q5KQ72"/>
<dbReference type="PANTHER" id="PTHR47782">
    <property type="entry name" value="ZN(II)2CYS6 TRANSCRIPTION FACTOR (EUROFUNG)-RELATED"/>
    <property type="match status" value="1"/>
</dbReference>
<evidence type="ECO:0000256" key="9">
    <source>
        <dbReference type="SAM" id="MobiDB-lite"/>
    </source>
</evidence>
<feature type="coiled-coil region" evidence="8">
    <location>
        <begin position="73"/>
        <end position="100"/>
    </location>
</feature>
<comment type="subcellular location">
    <subcellularLocation>
        <location evidence="1">Nucleus</location>
    </subcellularLocation>
</comment>
<dbReference type="PROSITE" id="PS50048">
    <property type="entry name" value="ZN2_CY6_FUNGAL_2"/>
    <property type="match status" value="1"/>
</dbReference>
<reference evidence="11 12" key="1">
    <citation type="journal article" date="2005" name="Science">
        <title>The genome of the basidiomycetous yeast and human pathogen Cryptococcus neoformans.</title>
        <authorList>
            <person name="Loftus B.J."/>
            <person name="Fung E."/>
            <person name="Roncaglia P."/>
            <person name="Rowley D."/>
            <person name="Amedeo P."/>
            <person name="Bruno D."/>
            <person name="Vamathevan J."/>
            <person name="Miranda M."/>
            <person name="Anderson I.J."/>
            <person name="Fraser J.A."/>
            <person name="Allen J.E."/>
            <person name="Bosdet I.E."/>
            <person name="Brent M.R."/>
            <person name="Chiu R."/>
            <person name="Doering T.L."/>
            <person name="Donlin M.J."/>
            <person name="D'Souza C.A."/>
            <person name="Fox D.S."/>
            <person name="Grinberg V."/>
            <person name="Fu J."/>
            <person name="Fukushima M."/>
            <person name="Haas B.J."/>
            <person name="Huang J.C."/>
            <person name="Janbon G."/>
            <person name="Jones S.J."/>
            <person name="Koo H.L."/>
            <person name="Krzywinski M.I."/>
            <person name="Kwon-Chung J.K."/>
            <person name="Lengeler K.B."/>
            <person name="Maiti R."/>
            <person name="Marra M.A."/>
            <person name="Marra R.E."/>
            <person name="Mathewson C.A."/>
            <person name="Mitchell T.G."/>
            <person name="Pertea M."/>
            <person name="Riggs F.R."/>
            <person name="Salzberg S.L."/>
            <person name="Schein J.E."/>
            <person name="Shvartsbeyn A."/>
            <person name="Shin H."/>
            <person name="Shumway M."/>
            <person name="Specht C.A."/>
            <person name="Suh B.B."/>
            <person name="Tenney A."/>
            <person name="Utterback T.R."/>
            <person name="Wickes B.L."/>
            <person name="Wortman J.R."/>
            <person name="Wye N.H."/>
            <person name="Kronstad J.W."/>
            <person name="Lodge J.K."/>
            <person name="Heitman J."/>
            <person name="Davis R.W."/>
            <person name="Fraser C.M."/>
            <person name="Hyman R.W."/>
        </authorList>
    </citation>
    <scope>NUCLEOTIDE SEQUENCE [LARGE SCALE GENOMIC DNA]</scope>
    <source>
        <strain evidence="12">JEC21 / ATCC MYA-565</strain>
    </source>
</reference>
<keyword evidence="8" id="KW-0175">Coiled coil</keyword>
<dbReference type="SUPFAM" id="SSF57701">
    <property type="entry name" value="Zn2/Cys6 DNA-binding domain"/>
    <property type="match status" value="1"/>
</dbReference>
<dbReference type="GO" id="GO:0005634">
    <property type="term" value="C:nucleus"/>
    <property type="evidence" value="ECO:0007669"/>
    <property type="project" value="UniProtKB-SubCell"/>
</dbReference>